<evidence type="ECO:0000313" key="2">
    <source>
        <dbReference type="EMBL" id="EDV18750.1"/>
    </source>
</evidence>
<dbReference type="Pfam" id="PF02403">
    <property type="entry name" value="Seryl_tRNA_N"/>
    <property type="match status" value="1"/>
</dbReference>
<dbReference type="Proteomes" id="UP000009022">
    <property type="component" value="Unassembled WGS sequence"/>
</dbReference>
<dbReference type="InterPro" id="IPR042103">
    <property type="entry name" value="SerRS_1_N_sf"/>
</dbReference>
<dbReference type="eggNOG" id="KOG2509">
    <property type="taxonomic scope" value="Eukaryota"/>
</dbReference>
<dbReference type="KEGG" id="tad:TRIADDRAFT_34690"/>
<dbReference type="InParanoid" id="B3SEU5"/>
<dbReference type="GeneID" id="6759977"/>
<evidence type="ECO:0000313" key="3">
    <source>
        <dbReference type="Proteomes" id="UP000009022"/>
    </source>
</evidence>
<dbReference type="STRING" id="10228.B3SEU5"/>
<dbReference type="InterPro" id="IPR015866">
    <property type="entry name" value="Ser-tRNA-synth_1_N"/>
</dbReference>
<dbReference type="RefSeq" id="XP_002118763.1">
    <property type="nucleotide sequence ID" value="XM_002118727.1"/>
</dbReference>
<dbReference type="EMBL" id="DS985646">
    <property type="protein sequence ID" value="EDV18750.1"/>
    <property type="molecule type" value="Genomic_DNA"/>
</dbReference>
<dbReference type="AlphaFoldDB" id="B3SEU5"/>
<reference evidence="2 3" key="1">
    <citation type="journal article" date="2008" name="Nature">
        <title>The Trichoplax genome and the nature of placozoans.</title>
        <authorList>
            <person name="Srivastava M."/>
            <person name="Begovic E."/>
            <person name="Chapman J."/>
            <person name="Putnam N.H."/>
            <person name="Hellsten U."/>
            <person name="Kawashima T."/>
            <person name="Kuo A."/>
            <person name="Mitros T."/>
            <person name="Salamov A."/>
            <person name="Carpenter M.L."/>
            <person name="Signorovitch A.Y."/>
            <person name="Moreno M.A."/>
            <person name="Kamm K."/>
            <person name="Grimwood J."/>
            <person name="Schmutz J."/>
            <person name="Shapiro H."/>
            <person name="Grigoriev I.V."/>
            <person name="Buss L.W."/>
            <person name="Schierwater B."/>
            <person name="Dellaporta S.L."/>
            <person name="Rokhsar D.S."/>
        </authorList>
    </citation>
    <scope>NUCLEOTIDE SEQUENCE [LARGE SCALE GENOMIC DNA]</scope>
    <source>
        <strain evidence="2 3">Grell-BS-1999</strain>
    </source>
</reference>
<keyword evidence="3" id="KW-1185">Reference proteome</keyword>
<sequence length="49" mass="5886">MVLDLDLFREDKGGNPESIRQCQRKRFKDVSLVDQVVQLDSEWRKRMYG</sequence>
<dbReference type="FunFam" id="1.10.287.40:FF:000033">
    <property type="entry name" value="Uncharacterized protein"/>
    <property type="match status" value="1"/>
</dbReference>
<dbReference type="Gene3D" id="1.10.287.40">
    <property type="entry name" value="Serine-tRNA synthetase, tRNA binding domain"/>
    <property type="match status" value="1"/>
</dbReference>
<organism evidence="2 3">
    <name type="scientific">Trichoplax adhaerens</name>
    <name type="common">Trichoplax reptans</name>
    <dbReference type="NCBI Taxonomy" id="10228"/>
    <lineage>
        <taxon>Eukaryota</taxon>
        <taxon>Metazoa</taxon>
        <taxon>Placozoa</taxon>
        <taxon>Uniplacotomia</taxon>
        <taxon>Trichoplacea</taxon>
        <taxon>Trichoplacidae</taxon>
        <taxon>Trichoplax</taxon>
    </lineage>
</organism>
<feature type="domain" description="Serine-tRNA synthetase type1 N-terminal" evidence="1">
    <location>
        <begin position="2"/>
        <end position="46"/>
    </location>
</feature>
<dbReference type="CTD" id="6759977"/>
<proteinExistence type="predicted"/>
<protein>
    <recommendedName>
        <fullName evidence="1">Serine-tRNA synthetase type1 N-terminal domain-containing protein</fullName>
    </recommendedName>
</protein>
<evidence type="ECO:0000259" key="1">
    <source>
        <dbReference type="Pfam" id="PF02403"/>
    </source>
</evidence>
<dbReference type="HOGENOM" id="CLU_3144640_0_0_1"/>
<accession>B3SEU5</accession>
<gene>
    <name evidence="2" type="ORF">TRIADDRAFT_34690</name>
</gene>
<name>B3SEU5_TRIAD</name>